<reference evidence="3" key="2">
    <citation type="submission" date="2018-05" db="EMBL/GenBank/DDBJ databases">
        <authorList>
            <person name="Duru I."/>
        </authorList>
    </citation>
    <scope>NUCLEOTIDE SEQUENCE [LARGE SCALE GENOMIC DNA]</scope>
</reference>
<evidence type="ECO:0000313" key="1">
    <source>
        <dbReference type="EMBL" id="SPB25508.1"/>
    </source>
</evidence>
<dbReference type="EMBL" id="OGTW01000050">
    <property type="protein sequence ID" value="SPB25508.1"/>
    <property type="molecule type" value="Genomic_DNA"/>
</dbReference>
<protein>
    <submittedName>
        <fullName evidence="2">Uncharacterized protein</fullName>
    </submittedName>
</protein>
<accession>A0A2X0R3K1</accession>
<reference evidence="1" key="1">
    <citation type="submission" date="2018-01" db="EMBL/GenBank/DDBJ databases">
        <authorList>
            <person name="Gaut B.S."/>
            <person name="Morton B.R."/>
            <person name="Clegg M.T."/>
            <person name="Duvall M.R."/>
        </authorList>
    </citation>
    <scope>NUCLEOTIDE SEQUENCE</scope>
    <source>
        <strain evidence="1">Lactococcus lactis</strain>
    </source>
</reference>
<evidence type="ECO:0000313" key="3">
    <source>
        <dbReference type="Proteomes" id="UP000279235"/>
    </source>
</evidence>
<dbReference type="AlphaFoldDB" id="A0A2X0R3K1"/>
<dbReference type="Proteomes" id="UP000279235">
    <property type="component" value="Unassembled WGS sequence"/>
</dbReference>
<sequence length="47" mass="5439">MHLMGLYAKGSRYKYKHYNRKGASLSRPNLINQIGSVAKSETQKHYL</sequence>
<reference evidence="2" key="3">
    <citation type="submission" date="2018-05" db="EMBL/GenBank/DDBJ databases">
        <authorList>
            <person name="Lanie J.A."/>
            <person name="Ng W.-L."/>
            <person name="Kazmierczak K.M."/>
            <person name="Andrzejewski T.M."/>
            <person name="Davidsen T.M."/>
            <person name="Wayne K.J."/>
            <person name="Tettelin H."/>
            <person name="Glass J.I."/>
            <person name="Rusch D."/>
            <person name="Podicherti R."/>
            <person name="Tsui H.-C.T."/>
            <person name="Winkler M.E."/>
        </authorList>
    </citation>
    <scope>NUCLEOTIDE SEQUENCE</scope>
    <source>
        <strain evidence="2">Lactococcus lactis</strain>
    </source>
</reference>
<dbReference type="EMBL" id="OGTW02000050">
    <property type="protein sequence ID" value="SPS11337.1"/>
    <property type="molecule type" value="Genomic_DNA"/>
</dbReference>
<gene>
    <name evidence="2" type="ORF">AMHIJAGA_01271</name>
</gene>
<proteinExistence type="predicted"/>
<name>A0A2X0R3K1_9LACT</name>
<organism evidence="2 3">
    <name type="scientific">Lactococcus lactis</name>
    <dbReference type="NCBI Taxonomy" id="1358"/>
    <lineage>
        <taxon>Bacteria</taxon>
        <taxon>Bacillati</taxon>
        <taxon>Bacillota</taxon>
        <taxon>Bacilli</taxon>
        <taxon>Lactobacillales</taxon>
        <taxon>Streptococcaceae</taxon>
        <taxon>Lactococcus</taxon>
    </lineage>
</organism>
<evidence type="ECO:0000313" key="2">
    <source>
        <dbReference type="EMBL" id="SPS11337.1"/>
    </source>
</evidence>